<reference evidence="2 3" key="2">
    <citation type="submission" date="2019-03" db="EMBL/GenBank/DDBJ databases">
        <title>Draft Genome Sequences of Six Type Strains of the Genus Massilia.</title>
        <authorList>
            <person name="Miess H."/>
            <person name="Frediansyhah A."/>
            <person name="Gross H."/>
        </authorList>
    </citation>
    <scope>NUCLEOTIDE SEQUENCE [LARGE SCALE GENOMIC DNA]</scope>
    <source>
        <strain evidence="2 3">DSM 17505</strain>
    </source>
</reference>
<reference evidence="1" key="3">
    <citation type="submission" date="2022-12" db="EMBL/GenBank/DDBJ databases">
        <authorList>
            <person name="Sun Q."/>
            <person name="Kim S."/>
        </authorList>
    </citation>
    <scope>NUCLEOTIDE SEQUENCE</scope>
    <source>
        <strain evidence="1">KCTC 12344</strain>
    </source>
</reference>
<protein>
    <submittedName>
        <fullName evidence="1">Uncharacterized protein</fullName>
    </submittedName>
</protein>
<evidence type="ECO:0000313" key="4">
    <source>
        <dbReference type="Proteomes" id="UP000619512"/>
    </source>
</evidence>
<proteinExistence type="predicted"/>
<keyword evidence="3" id="KW-1185">Reference proteome</keyword>
<dbReference type="EMBL" id="BMWW01000007">
    <property type="protein sequence ID" value="GGZ00637.1"/>
    <property type="molecule type" value="Genomic_DNA"/>
</dbReference>
<dbReference type="Proteomes" id="UP000294359">
    <property type="component" value="Chromosome"/>
</dbReference>
<gene>
    <name evidence="2" type="ORF">E1742_03285</name>
    <name evidence="1" type="ORF">GCM10007388_37680</name>
</gene>
<organism evidence="1 4">
    <name type="scientific">Pseudoduganella plicata</name>
    <dbReference type="NCBI Taxonomy" id="321984"/>
    <lineage>
        <taxon>Bacteria</taxon>
        <taxon>Pseudomonadati</taxon>
        <taxon>Pseudomonadota</taxon>
        <taxon>Betaproteobacteria</taxon>
        <taxon>Burkholderiales</taxon>
        <taxon>Oxalobacteraceae</taxon>
        <taxon>Telluria group</taxon>
        <taxon>Pseudoduganella</taxon>
    </lineage>
</organism>
<dbReference type="OrthoDB" id="9856222at2"/>
<sequence>MSTMNTTYADVTDATENFIRELFANDDPLPVAELKIREAIALAVVKAWYEEARGLTLREVHESEHMRLGELAFELPAGARVTE</sequence>
<evidence type="ECO:0000313" key="2">
    <source>
        <dbReference type="EMBL" id="QBQ35294.1"/>
    </source>
</evidence>
<reference evidence="1" key="1">
    <citation type="journal article" date="2014" name="Int. J. Syst. Evol. Microbiol.">
        <title>Complete genome sequence of Corynebacterium casei LMG S-19264T (=DSM 44701T), isolated from a smear-ripened cheese.</title>
        <authorList>
            <consortium name="US DOE Joint Genome Institute (JGI-PGF)"/>
            <person name="Walter F."/>
            <person name="Albersmeier A."/>
            <person name="Kalinowski J."/>
            <person name="Ruckert C."/>
        </authorList>
    </citation>
    <scope>NUCLEOTIDE SEQUENCE</scope>
    <source>
        <strain evidence="1">KCTC 12344</strain>
    </source>
</reference>
<evidence type="ECO:0000313" key="3">
    <source>
        <dbReference type="Proteomes" id="UP000294359"/>
    </source>
</evidence>
<dbReference type="EMBL" id="CP038026">
    <property type="protein sequence ID" value="QBQ35294.1"/>
    <property type="molecule type" value="Genomic_DNA"/>
</dbReference>
<evidence type="ECO:0000313" key="1">
    <source>
        <dbReference type="EMBL" id="GGZ00637.1"/>
    </source>
</evidence>
<name>A0A4P7BA56_9BURK</name>
<dbReference type="RefSeq" id="WP_134383533.1">
    <property type="nucleotide sequence ID" value="NZ_BMWW01000007.1"/>
</dbReference>
<dbReference type="AlphaFoldDB" id="A0A4P7BA56"/>
<accession>A0A4P7BA56</accession>
<dbReference type="Proteomes" id="UP000619512">
    <property type="component" value="Unassembled WGS sequence"/>
</dbReference>